<feature type="chain" id="PRO_5026922542" evidence="2">
    <location>
        <begin position="28"/>
        <end position="196"/>
    </location>
</feature>
<accession>A0A6J4GZW8</accession>
<dbReference type="AlphaFoldDB" id="A0A6J4GZW8"/>
<evidence type="ECO:0000313" key="3">
    <source>
        <dbReference type="EMBL" id="CAA9203571.1"/>
    </source>
</evidence>
<evidence type="ECO:0000313" key="4">
    <source>
        <dbReference type="Proteomes" id="UP000479938"/>
    </source>
</evidence>
<feature type="coiled-coil region" evidence="1">
    <location>
        <begin position="30"/>
        <end position="59"/>
    </location>
</feature>
<reference evidence="3 4" key="1">
    <citation type="submission" date="2020-02" db="EMBL/GenBank/DDBJ databases">
        <authorList>
            <person name="Criscuolo A."/>
        </authorList>
    </citation>
    <scope>NUCLEOTIDE SEQUENCE [LARGE SCALE GENOMIC DNA]</scope>
    <source>
        <strain evidence="3">CIP105534</strain>
    </source>
</reference>
<feature type="signal peptide" evidence="2">
    <location>
        <begin position="1"/>
        <end position="27"/>
    </location>
</feature>
<gene>
    <name evidence="3" type="ORF">FLA105534_04751</name>
</gene>
<evidence type="ECO:0000256" key="2">
    <source>
        <dbReference type="SAM" id="SignalP"/>
    </source>
</evidence>
<evidence type="ECO:0000256" key="1">
    <source>
        <dbReference type="SAM" id="Coils"/>
    </source>
</evidence>
<sequence length="196" mass="21058">MFTKLFFKTALCLGLILVMQQNCLAQAKTKDELKAEREVLKSEMKSKDAEERKAKLEKLSAPKTSGISSVDGLASNSTEMLTSTKEINVLVPEMYKRTVGESVDGVADVTVKKPTLDELNALGLNISKQIKTVSDASATVATASTDLKSAGMMQAPKGAKSLSYSKDVLALVLPELNLNLKVVNNLISTLKSSGNY</sequence>
<keyword evidence="1" id="KW-0175">Coiled coil</keyword>
<keyword evidence="4" id="KW-1185">Reference proteome</keyword>
<organism evidence="3 4">
    <name type="scientific">Flavobacterium bizetiae</name>
    <dbReference type="NCBI Taxonomy" id="2704140"/>
    <lineage>
        <taxon>Bacteria</taxon>
        <taxon>Pseudomonadati</taxon>
        <taxon>Bacteroidota</taxon>
        <taxon>Flavobacteriia</taxon>
        <taxon>Flavobacteriales</taxon>
        <taxon>Flavobacteriaceae</taxon>
        <taxon>Flavobacterium</taxon>
    </lineage>
</organism>
<dbReference type="EMBL" id="CADCSU010000197">
    <property type="protein sequence ID" value="CAA9203571.1"/>
    <property type="molecule type" value="Genomic_DNA"/>
</dbReference>
<protein>
    <submittedName>
        <fullName evidence="3">Uncharacterized protein</fullName>
    </submittedName>
</protein>
<dbReference type="RefSeq" id="WP_173973209.1">
    <property type="nucleotide sequence ID" value="NZ_CADCSU010000197.1"/>
</dbReference>
<dbReference type="Proteomes" id="UP000479938">
    <property type="component" value="Unassembled WGS sequence"/>
</dbReference>
<proteinExistence type="predicted"/>
<keyword evidence="2" id="KW-0732">Signal</keyword>
<name>A0A6J4GZW8_9FLAO</name>